<organism evidence="2">
    <name type="scientific">Euplotes harpa</name>
    <dbReference type="NCBI Taxonomy" id="151035"/>
    <lineage>
        <taxon>Eukaryota</taxon>
        <taxon>Sar</taxon>
        <taxon>Alveolata</taxon>
        <taxon>Ciliophora</taxon>
        <taxon>Intramacronucleata</taxon>
        <taxon>Spirotrichea</taxon>
        <taxon>Hypotrichia</taxon>
        <taxon>Euplotida</taxon>
        <taxon>Euplotidae</taxon>
        <taxon>Euplotes</taxon>
    </lineage>
</organism>
<protein>
    <submittedName>
        <fullName evidence="2">Uncharacterized protein</fullName>
    </submittedName>
</protein>
<proteinExistence type="predicted"/>
<evidence type="ECO:0000256" key="1">
    <source>
        <dbReference type="SAM" id="MobiDB-lite"/>
    </source>
</evidence>
<feature type="compositionally biased region" description="Basic and acidic residues" evidence="1">
    <location>
        <begin position="1"/>
        <end position="17"/>
    </location>
</feature>
<accession>A0A7S3J7I3</accession>
<evidence type="ECO:0000313" key="2">
    <source>
        <dbReference type="EMBL" id="CAE0347839.1"/>
    </source>
</evidence>
<dbReference type="EMBL" id="HBII01015867">
    <property type="protein sequence ID" value="CAE0347839.1"/>
    <property type="molecule type" value="Transcribed_RNA"/>
</dbReference>
<gene>
    <name evidence="2" type="ORF">EHAR0213_LOCUS6750</name>
</gene>
<reference evidence="2" key="1">
    <citation type="submission" date="2021-01" db="EMBL/GenBank/DDBJ databases">
        <authorList>
            <person name="Corre E."/>
            <person name="Pelletier E."/>
            <person name="Niang G."/>
            <person name="Scheremetjew M."/>
            <person name="Finn R."/>
            <person name="Kale V."/>
            <person name="Holt S."/>
            <person name="Cochrane G."/>
            <person name="Meng A."/>
            <person name="Brown T."/>
            <person name="Cohen L."/>
        </authorList>
    </citation>
    <scope>NUCLEOTIDE SEQUENCE</scope>
    <source>
        <strain evidence="2">FSP1.4</strain>
    </source>
</reference>
<name>A0A7S3J7I3_9SPIT</name>
<sequence length="113" mass="13357">MRDDMGKKEGREKRKGDMQVAKTYLKKDEKDNIRSRVNEGNKEEYKKKLSMINVESAGFEESFNNYDNLNNSEIEPIKSESNRYKKKINIEDDSYSQDKDFEEYSVEQLVPSI</sequence>
<dbReference type="AlphaFoldDB" id="A0A7S3J7I3"/>
<feature type="region of interest" description="Disordered" evidence="1">
    <location>
        <begin position="1"/>
        <end position="21"/>
    </location>
</feature>